<name>A0A034WFN1_BACDO</name>
<dbReference type="Pfam" id="PF00400">
    <property type="entry name" value="WD40"/>
    <property type="match status" value="4"/>
</dbReference>
<dbReference type="InterPro" id="IPR015943">
    <property type="entry name" value="WD40/YVTN_repeat-like_dom_sf"/>
</dbReference>
<accession>A0A034WFN1</accession>
<dbReference type="SMART" id="SM00320">
    <property type="entry name" value="WD40"/>
    <property type="match status" value="8"/>
</dbReference>
<feature type="repeat" description="WD" evidence="3">
    <location>
        <begin position="386"/>
        <end position="419"/>
    </location>
</feature>
<organism evidence="4">
    <name type="scientific">Bactrocera dorsalis</name>
    <name type="common">Oriental fruit fly</name>
    <name type="synonym">Dacus dorsalis</name>
    <dbReference type="NCBI Taxonomy" id="27457"/>
    <lineage>
        <taxon>Eukaryota</taxon>
        <taxon>Metazoa</taxon>
        <taxon>Ecdysozoa</taxon>
        <taxon>Arthropoda</taxon>
        <taxon>Hexapoda</taxon>
        <taxon>Insecta</taxon>
        <taxon>Pterygota</taxon>
        <taxon>Neoptera</taxon>
        <taxon>Endopterygota</taxon>
        <taxon>Diptera</taxon>
        <taxon>Brachycera</taxon>
        <taxon>Muscomorpha</taxon>
        <taxon>Tephritoidea</taxon>
        <taxon>Tephritidae</taxon>
        <taxon>Bactrocera</taxon>
        <taxon>Bactrocera</taxon>
    </lineage>
</organism>
<evidence type="ECO:0000313" key="4">
    <source>
        <dbReference type="EMBL" id="JAC52945.1"/>
    </source>
</evidence>
<keyword evidence="2" id="KW-0677">Repeat</keyword>
<dbReference type="PROSITE" id="PS00678">
    <property type="entry name" value="WD_REPEATS_1"/>
    <property type="match status" value="1"/>
</dbReference>
<dbReference type="PROSITE" id="PS50294">
    <property type="entry name" value="WD_REPEATS_REGION"/>
    <property type="match status" value="2"/>
</dbReference>
<dbReference type="OrthoDB" id="10261640at2759"/>
<sequence length="424" mass="47154">MRENTPPRVHDIEDDEVEEIHFDQDAAPDDDELEMEEITMEELEARYGYLSEEDETAEGASFQPPERDDAILTFMKHKKAVFGCSLHPNRPLAATGGEDDRAYVWDINTCDLLHEITEHKDTVTDVYFSYDGTYLATGDMAGELFVHKLQENETGAPVTFRKVWEFSMGDMTWMCWHRGANVLFAGSENGEVYVWRIPSGDCKILPGDGVRCGVGELTGDGKKLFVGYTNGVVKLWDLKSCTVVMEVDAQNPMAQQSVVLSVACDKESPLYASGALDGKIVFCTNNGPVGAVEADGSVECIAFPPNNDLKIVASGTLQGQIAIWDYTKYGLRTLCDHKFMEGDESDTFQGGITRLKWLSDHTLIAATMHGNVIGFDARSGARKFTLEGHMAEIYEMSYNPHEKILLTVSEDRRAKIFNIPQLGD</sequence>
<gene>
    <name evidence="4" type="primary">AAMP</name>
</gene>
<protein>
    <submittedName>
        <fullName evidence="4">Angio-associated migratory cell protein</fullName>
    </submittedName>
</protein>
<dbReference type="RefSeq" id="XP_011205797.2">
    <property type="nucleotide sequence ID" value="XM_011207495.4"/>
</dbReference>
<dbReference type="KEGG" id="bdr:105227926"/>
<dbReference type="AlphaFoldDB" id="A0A034WFN1"/>
<dbReference type="EMBL" id="GAKP01006007">
    <property type="protein sequence ID" value="JAC52945.1"/>
    <property type="molecule type" value="Transcribed_RNA"/>
</dbReference>
<keyword evidence="1 3" id="KW-0853">WD repeat</keyword>
<dbReference type="PANTHER" id="PTHR19857:SF8">
    <property type="entry name" value="ANGIO-ASSOCIATED MIGRATORY CELL PROTEIN"/>
    <property type="match status" value="1"/>
</dbReference>
<dbReference type="FunFam" id="2.130.10.10:FF:001312">
    <property type="entry name" value="AGAP011387-PA"/>
    <property type="match status" value="1"/>
</dbReference>
<evidence type="ECO:0000256" key="3">
    <source>
        <dbReference type="PROSITE-ProRule" id="PRU00221"/>
    </source>
</evidence>
<evidence type="ECO:0000256" key="1">
    <source>
        <dbReference type="ARBA" id="ARBA00022574"/>
    </source>
</evidence>
<dbReference type="GeneID" id="105227926"/>
<dbReference type="SUPFAM" id="SSF50998">
    <property type="entry name" value="Quinoprotein alcohol dehydrogenase-like"/>
    <property type="match status" value="1"/>
</dbReference>
<dbReference type="Gene3D" id="2.130.10.10">
    <property type="entry name" value="YVTN repeat-like/Quinoprotein amine dehydrogenase"/>
    <property type="match status" value="1"/>
</dbReference>
<dbReference type="InterPro" id="IPR051179">
    <property type="entry name" value="WD_repeat_multifunction"/>
</dbReference>
<reference evidence="4" key="1">
    <citation type="journal article" date="2014" name="BMC Genomics">
        <title>Characterizing the developmental transcriptome of the oriental fruit fly, Bactrocera dorsalis (Diptera: Tephritidae) through comparative genomic analysis with Drosophila melanogaster utilizing modENCODE datasets.</title>
        <authorList>
            <person name="Geib S.M."/>
            <person name="Calla B."/>
            <person name="Hall B."/>
            <person name="Hou S."/>
            <person name="Manoukis N.C."/>
        </authorList>
    </citation>
    <scope>NUCLEOTIDE SEQUENCE</scope>
    <source>
        <strain evidence="4">Punador</strain>
    </source>
</reference>
<dbReference type="PROSITE" id="PS50082">
    <property type="entry name" value="WD_REPEATS_2"/>
    <property type="match status" value="2"/>
</dbReference>
<dbReference type="InterPro" id="IPR011047">
    <property type="entry name" value="Quinoprotein_ADH-like_sf"/>
</dbReference>
<evidence type="ECO:0000256" key="2">
    <source>
        <dbReference type="ARBA" id="ARBA00022737"/>
    </source>
</evidence>
<proteinExistence type="predicted"/>
<dbReference type="InterPro" id="IPR001680">
    <property type="entry name" value="WD40_rpt"/>
</dbReference>
<dbReference type="PANTHER" id="PTHR19857">
    <property type="entry name" value="MITOCHONDRIAL DIVISION PROTEIN 1-RELATED"/>
    <property type="match status" value="1"/>
</dbReference>
<dbReference type="InterPro" id="IPR019775">
    <property type="entry name" value="WD40_repeat_CS"/>
</dbReference>
<feature type="repeat" description="WD" evidence="3">
    <location>
        <begin position="74"/>
        <end position="115"/>
    </location>
</feature>